<dbReference type="InterPro" id="IPR036388">
    <property type="entry name" value="WH-like_DNA-bd_sf"/>
</dbReference>
<name>A0A1Y5RG47_9RHOB</name>
<evidence type="ECO:0000259" key="5">
    <source>
        <dbReference type="SMART" id="SM00421"/>
    </source>
</evidence>
<evidence type="ECO:0000256" key="1">
    <source>
        <dbReference type="ARBA" id="ARBA00023015"/>
    </source>
</evidence>
<accession>A0A1Y5RG47</accession>
<evidence type="ECO:0000313" key="7">
    <source>
        <dbReference type="Proteomes" id="UP000193900"/>
    </source>
</evidence>
<keyword evidence="4" id="KW-1133">Transmembrane helix</keyword>
<keyword evidence="2" id="KW-0238">DNA-binding</keyword>
<dbReference type="PRINTS" id="PR00038">
    <property type="entry name" value="HTHLUXR"/>
</dbReference>
<feature type="domain" description="HTH luxR-type" evidence="5">
    <location>
        <begin position="99"/>
        <end position="156"/>
    </location>
</feature>
<dbReference type="CDD" id="cd06170">
    <property type="entry name" value="LuxR_C_like"/>
    <property type="match status" value="1"/>
</dbReference>
<organism evidence="6 7">
    <name type="scientific">Roseisalinus antarcticus</name>
    <dbReference type="NCBI Taxonomy" id="254357"/>
    <lineage>
        <taxon>Bacteria</taxon>
        <taxon>Pseudomonadati</taxon>
        <taxon>Pseudomonadota</taxon>
        <taxon>Alphaproteobacteria</taxon>
        <taxon>Rhodobacterales</taxon>
        <taxon>Roseobacteraceae</taxon>
        <taxon>Roseisalinus</taxon>
    </lineage>
</organism>
<evidence type="ECO:0000256" key="2">
    <source>
        <dbReference type="ARBA" id="ARBA00023125"/>
    </source>
</evidence>
<keyword evidence="3" id="KW-0804">Transcription</keyword>
<feature type="transmembrane region" description="Helical" evidence="4">
    <location>
        <begin position="12"/>
        <end position="31"/>
    </location>
</feature>
<evidence type="ECO:0000313" key="6">
    <source>
        <dbReference type="EMBL" id="SLN16493.1"/>
    </source>
</evidence>
<dbReference type="InterPro" id="IPR016032">
    <property type="entry name" value="Sig_transdc_resp-reg_C-effctor"/>
</dbReference>
<dbReference type="GO" id="GO:0003677">
    <property type="term" value="F:DNA binding"/>
    <property type="evidence" value="ECO:0007669"/>
    <property type="project" value="UniProtKB-KW"/>
</dbReference>
<keyword evidence="4" id="KW-0812">Transmembrane</keyword>
<dbReference type="PANTHER" id="PTHR44688:SF16">
    <property type="entry name" value="DNA-BINDING TRANSCRIPTIONAL ACTIVATOR DEVR_DOSR"/>
    <property type="match status" value="1"/>
</dbReference>
<evidence type="ECO:0000256" key="3">
    <source>
        <dbReference type="ARBA" id="ARBA00023163"/>
    </source>
</evidence>
<dbReference type="InterPro" id="IPR000792">
    <property type="entry name" value="Tscrpt_reg_LuxR_C"/>
</dbReference>
<dbReference type="GO" id="GO:0006355">
    <property type="term" value="P:regulation of DNA-templated transcription"/>
    <property type="evidence" value="ECO:0007669"/>
    <property type="project" value="InterPro"/>
</dbReference>
<keyword evidence="1" id="KW-0805">Transcription regulation</keyword>
<dbReference type="Gene3D" id="1.10.10.10">
    <property type="entry name" value="Winged helix-like DNA-binding domain superfamily/Winged helix DNA-binding domain"/>
    <property type="match status" value="1"/>
</dbReference>
<dbReference type="RefSeq" id="WP_085877220.1">
    <property type="nucleotide sequence ID" value="NZ_FWFZ01000001.1"/>
</dbReference>
<proteinExistence type="predicted"/>
<dbReference type="PANTHER" id="PTHR44688">
    <property type="entry name" value="DNA-BINDING TRANSCRIPTIONAL ACTIVATOR DEVR_DOSR"/>
    <property type="match status" value="1"/>
</dbReference>
<dbReference type="EMBL" id="FWFZ01000001">
    <property type="protein sequence ID" value="SLN16493.1"/>
    <property type="molecule type" value="Genomic_DNA"/>
</dbReference>
<dbReference type="OrthoDB" id="8277135at2"/>
<reference evidence="6 7" key="1">
    <citation type="submission" date="2017-03" db="EMBL/GenBank/DDBJ databases">
        <authorList>
            <person name="Afonso C.L."/>
            <person name="Miller P.J."/>
            <person name="Scott M.A."/>
            <person name="Spackman E."/>
            <person name="Goraichik I."/>
            <person name="Dimitrov K.M."/>
            <person name="Suarez D.L."/>
            <person name="Swayne D.E."/>
        </authorList>
    </citation>
    <scope>NUCLEOTIDE SEQUENCE [LARGE SCALE GENOMIC DNA]</scope>
    <source>
        <strain evidence="6 7">CECT 7023</strain>
    </source>
</reference>
<sequence length="167" mass="17973">MRPKGTDRPVIVVLLIAVQAICAAFFLVDVVRDAFPDAPGAPMDWHLGIEAVAVASLILAVGFEVRYLLVLLRHKAHLERQVSLAASAFNDVMVEHFRRWGLTPSEQDVANFLVKGCSIAEIAALRGSAEGTVKSHLNGIYRKAGVGNRGELLSLLIEDMMGVTAAA</sequence>
<protein>
    <submittedName>
        <fullName evidence="6">Bacterial regulatory proteins, luxR family</fullName>
    </submittedName>
</protein>
<keyword evidence="7" id="KW-1185">Reference proteome</keyword>
<dbReference type="SUPFAM" id="SSF46894">
    <property type="entry name" value="C-terminal effector domain of the bipartite response regulators"/>
    <property type="match status" value="1"/>
</dbReference>
<gene>
    <name evidence="6" type="ORF">ROA7023_00296</name>
</gene>
<dbReference type="Pfam" id="PF00196">
    <property type="entry name" value="GerE"/>
    <property type="match status" value="1"/>
</dbReference>
<dbReference type="SMART" id="SM00421">
    <property type="entry name" value="HTH_LUXR"/>
    <property type="match status" value="1"/>
</dbReference>
<dbReference type="Proteomes" id="UP000193900">
    <property type="component" value="Unassembled WGS sequence"/>
</dbReference>
<feature type="transmembrane region" description="Helical" evidence="4">
    <location>
        <begin position="51"/>
        <end position="72"/>
    </location>
</feature>
<keyword evidence="4" id="KW-0472">Membrane</keyword>
<evidence type="ECO:0000256" key="4">
    <source>
        <dbReference type="SAM" id="Phobius"/>
    </source>
</evidence>
<dbReference type="AlphaFoldDB" id="A0A1Y5RG47"/>